<organism evidence="2 3">
    <name type="scientific">Leucobacter iarius</name>
    <dbReference type="NCBI Taxonomy" id="333963"/>
    <lineage>
        <taxon>Bacteria</taxon>
        <taxon>Bacillati</taxon>
        <taxon>Actinomycetota</taxon>
        <taxon>Actinomycetes</taxon>
        <taxon>Micrococcales</taxon>
        <taxon>Microbacteriaceae</taxon>
        <taxon>Leucobacter</taxon>
    </lineage>
</organism>
<dbReference type="EMBL" id="BAAAOB010000001">
    <property type="protein sequence ID" value="GAA1787545.1"/>
    <property type="molecule type" value="Genomic_DNA"/>
</dbReference>
<feature type="transmembrane region" description="Helical" evidence="1">
    <location>
        <begin position="73"/>
        <end position="90"/>
    </location>
</feature>
<dbReference type="RefSeq" id="WP_344031187.1">
    <property type="nucleotide sequence ID" value="NZ_BAAAOB010000001.1"/>
</dbReference>
<evidence type="ECO:0000256" key="1">
    <source>
        <dbReference type="SAM" id="Phobius"/>
    </source>
</evidence>
<reference evidence="3" key="1">
    <citation type="journal article" date="2019" name="Int. J. Syst. Evol. Microbiol.">
        <title>The Global Catalogue of Microorganisms (GCM) 10K type strain sequencing project: providing services to taxonomists for standard genome sequencing and annotation.</title>
        <authorList>
            <consortium name="The Broad Institute Genomics Platform"/>
            <consortium name="The Broad Institute Genome Sequencing Center for Infectious Disease"/>
            <person name="Wu L."/>
            <person name="Ma J."/>
        </authorList>
    </citation>
    <scope>NUCLEOTIDE SEQUENCE [LARGE SCALE GENOMIC DNA]</scope>
    <source>
        <strain evidence="3">JCM 14736</strain>
    </source>
</reference>
<protein>
    <recommendedName>
        <fullName evidence="4">DUF3054 domain-containing protein</fullName>
    </recommendedName>
</protein>
<evidence type="ECO:0000313" key="3">
    <source>
        <dbReference type="Proteomes" id="UP001500851"/>
    </source>
</evidence>
<keyword evidence="3" id="KW-1185">Reference proteome</keyword>
<evidence type="ECO:0000313" key="2">
    <source>
        <dbReference type="EMBL" id="GAA1787545.1"/>
    </source>
</evidence>
<evidence type="ECO:0008006" key="4">
    <source>
        <dbReference type="Google" id="ProtNLM"/>
    </source>
</evidence>
<keyword evidence="1" id="KW-0812">Transmembrane</keyword>
<dbReference type="Proteomes" id="UP001500851">
    <property type="component" value="Unassembled WGS sequence"/>
</dbReference>
<accession>A0ABP4XQC2</accession>
<dbReference type="Pfam" id="PF11255">
    <property type="entry name" value="DUF3054"/>
    <property type="match status" value="1"/>
</dbReference>
<comment type="caution">
    <text evidence="2">The sequence shown here is derived from an EMBL/GenBank/DDBJ whole genome shotgun (WGS) entry which is preliminary data.</text>
</comment>
<keyword evidence="1" id="KW-0472">Membrane</keyword>
<sequence length="132" mass="13787">MSSEQTSRIVFPAIVADICCVVLFAAIGRSSHGEDVSPAGVFITAWPFLVGLAIAWIAALAWRAPLRPLRSGVPIWIGTVALGMLVRWATGDGTALAFVIVATVALGVLLVGWRGIGRGVAAIRGRRAALRA</sequence>
<keyword evidence="1" id="KW-1133">Transmembrane helix</keyword>
<proteinExistence type="predicted"/>
<feature type="transmembrane region" description="Helical" evidence="1">
    <location>
        <begin position="9"/>
        <end position="27"/>
    </location>
</feature>
<name>A0ABP4XQC2_9MICO</name>
<feature type="transmembrane region" description="Helical" evidence="1">
    <location>
        <begin position="39"/>
        <end position="61"/>
    </location>
</feature>
<gene>
    <name evidence="2" type="ORF">GCM10009768_15730</name>
</gene>
<feature type="transmembrane region" description="Helical" evidence="1">
    <location>
        <begin position="96"/>
        <end position="116"/>
    </location>
</feature>
<dbReference type="InterPro" id="IPR021414">
    <property type="entry name" value="DUF3054"/>
</dbReference>